<dbReference type="PANTHER" id="PTHR24350">
    <property type="entry name" value="SERINE/THREONINE-PROTEIN KINASE IAL-RELATED"/>
    <property type="match status" value="1"/>
</dbReference>
<keyword evidence="5 7" id="KW-0067">ATP-binding</keyword>
<dbReference type="GO" id="GO:0004674">
    <property type="term" value="F:protein serine/threonine kinase activity"/>
    <property type="evidence" value="ECO:0007669"/>
    <property type="project" value="UniProtKB-KW"/>
</dbReference>
<feature type="binding site" evidence="7">
    <location>
        <position position="560"/>
    </location>
    <ligand>
        <name>ATP</name>
        <dbReference type="ChEBI" id="CHEBI:30616"/>
    </ligand>
</feature>
<name>A0A835XR12_9CHLO</name>
<feature type="compositionally biased region" description="Low complexity" evidence="9">
    <location>
        <begin position="201"/>
        <end position="212"/>
    </location>
</feature>
<evidence type="ECO:0000313" key="11">
    <source>
        <dbReference type="EMBL" id="KAG2487388.1"/>
    </source>
</evidence>
<evidence type="ECO:0000256" key="9">
    <source>
        <dbReference type="SAM" id="MobiDB-lite"/>
    </source>
</evidence>
<protein>
    <recommendedName>
        <fullName evidence="10">Protein kinase domain-containing protein</fullName>
    </recommendedName>
</protein>
<feature type="cross-link" description="Glycyl lysine isopeptide (Lys-Gly) (interchain with G-Cter in SUMO2)" evidence="8">
    <location>
        <position position="542"/>
    </location>
</feature>
<sequence>MPTPAALLTSCPASVWPQGPASPAPPSPGAPLCATPRSSSLRRAVSFGPNFVAPQPASLPSPKATASGRLSNNGLSANAGLPATPGHAAAAGQRTTSGSGLSHVAQAGQAQQAQAQSGRSFCSASTGFVGRGSGMLVVPEDQALPESSEEPGAATASRATNHLVDFILRSSEPSDLDAMLLGSGFSSQGSMPTPATASDHGAAASGLPSGASITRPRTPSMTPGAAPMAALSGGGSAHTSTSGGATFSGMRPESARRRLLAGPYTSSHPAHQHVASLAIPSPPATPAAAAAASPAPSAFLVSPTPPAGAPPPIKRGTSAYALLPPSPDGRSGPASPMVSPDAHAASSGPTAVASPSPAAAAGPPPQPPVRRSQSTVGASFKPPTDASSGQQGSLMSLGVKCPEEMKRRDWKMDDYTLLKRLYKGNYSAVHKALCRVSMRLVVVKVYDTIRMTDLARNHVKREAAIHSVLEHDNILDLFAVFSQGPYVVLIEEVAEGGDLYHVLKGVPGHRLLEDRAVAGVIAPLLRTLSYLHERGIVHRDIKLENILFSDRHHTHLLLADFGIALSLRQERAVTRAGTTEYMSPEQLKCPFKRHPEDNKDRADLYYGAGVDVWATGVMAFELLHGYPPFLGSSREETESLIVSAPVTVAPQLSSGARDFLLSCLQKDPSARPTVPQLLQHAWIRAHARQLRVW</sequence>
<feature type="binding site" evidence="7">
    <location>
        <begin position="492"/>
        <end position="494"/>
    </location>
    <ligand>
        <name>ATP</name>
        <dbReference type="ChEBI" id="CHEBI:30616"/>
    </ligand>
</feature>
<dbReference type="PROSITE" id="PS50011">
    <property type="entry name" value="PROTEIN_KINASE_DOM"/>
    <property type="match status" value="1"/>
</dbReference>
<dbReference type="Pfam" id="PF00069">
    <property type="entry name" value="Pkinase"/>
    <property type="match status" value="1"/>
</dbReference>
<keyword evidence="12" id="KW-1185">Reference proteome</keyword>
<feature type="region of interest" description="Disordered" evidence="9">
    <location>
        <begin position="187"/>
        <end position="253"/>
    </location>
</feature>
<proteinExistence type="predicted"/>
<feature type="region of interest" description="Disordered" evidence="9">
    <location>
        <begin position="302"/>
        <end position="399"/>
    </location>
</feature>
<feature type="active site" description="Proton acceptor" evidence="6">
    <location>
        <position position="540"/>
    </location>
</feature>
<dbReference type="InterPro" id="IPR008271">
    <property type="entry name" value="Ser/Thr_kinase_AS"/>
</dbReference>
<gene>
    <name evidence="11" type="ORF">HYH03_013957</name>
</gene>
<reference evidence="11" key="1">
    <citation type="journal article" date="2020" name="bioRxiv">
        <title>Comparative genomics of Chlamydomonas.</title>
        <authorList>
            <person name="Craig R.J."/>
            <person name="Hasan A.R."/>
            <person name="Ness R.W."/>
            <person name="Keightley P.D."/>
        </authorList>
    </citation>
    <scope>NUCLEOTIDE SEQUENCE</scope>
    <source>
        <strain evidence="11">CCAP 11/70</strain>
    </source>
</reference>
<accession>A0A835XR12</accession>
<feature type="binding site" evidence="7">
    <location>
        <begin position="544"/>
        <end position="545"/>
    </location>
    <ligand>
        <name>ATP</name>
        <dbReference type="ChEBI" id="CHEBI:30616"/>
    </ligand>
</feature>
<evidence type="ECO:0000259" key="10">
    <source>
        <dbReference type="PROSITE" id="PS50011"/>
    </source>
</evidence>
<feature type="compositionally biased region" description="Low complexity" evidence="9">
    <location>
        <begin position="237"/>
        <end position="249"/>
    </location>
</feature>
<dbReference type="EMBL" id="JAEHOE010000097">
    <property type="protein sequence ID" value="KAG2487388.1"/>
    <property type="molecule type" value="Genomic_DNA"/>
</dbReference>
<keyword evidence="2" id="KW-0808">Transferase</keyword>
<evidence type="ECO:0000256" key="4">
    <source>
        <dbReference type="ARBA" id="ARBA00022777"/>
    </source>
</evidence>
<dbReference type="InterPro" id="IPR011009">
    <property type="entry name" value="Kinase-like_dom_sf"/>
</dbReference>
<dbReference type="AlphaFoldDB" id="A0A835XR12"/>
<organism evidence="11 12">
    <name type="scientific">Edaphochlamys debaryana</name>
    <dbReference type="NCBI Taxonomy" id="47281"/>
    <lineage>
        <taxon>Eukaryota</taxon>
        <taxon>Viridiplantae</taxon>
        <taxon>Chlorophyta</taxon>
        <taxon>core chlorophytes</taxon>
        <taxon>Chlorophyceae</taxon>
        <taxon>CS clade</taxon>
        <taxon>Chlamydomonadales</taxon>
        <taxon>Chlamydomonadales incertae sedis</taxon>
        <taxon>Edaphochlamys</taxon>
    </lineage>
</organism>
<keyword evidence="4" id="KW-0418">Kinase</keyword>
<dbReference type="OrthoDB" id="377346at2759"/>
<feature type="compositionally biased region" description="Low complexity" evidence="9">
    <location>
        <begin position="387"/>
        <end position="398"/>
    </location>
</feature>
<dbReference type="FunFam" id="1.10.510.10:FF:000813">
    <property type="entry name" value="Aurora-like kinase"/>
    <property type="match status" value="1"/>
</dbReference>
<dbReference type="SMART" id="SM00220">
    <property type="entry name" value="S_TKc"/>
    <property type="match status" value="1"/>
</dbReference>
<feature type="compositionally biased region" description="Pro residues" evidence="9">
    <location>
        <begin position="303"/>
        <end position="313"/>
    </location>
</feature>
<comment type="caution">
    <text evidence="11">The sequence shown here is derived from an EMBL/GenBank/DDBJ whole genome shotgun (WGS) entry which is preliminary data.</text>
</comment>
<dbReference type="Gene3D" id="1.10.510.10">
    <property type="entry name" value="Transferase(Phosphotransferase) domain 1"/>
    <property type="match status" value="1"/>
</dbReference>
<keyword evidence="1" id="KW-0723">Serine/threonine-protein kinase</keyword>
<dbReference type="InterPro" id="IPR030616">
    <property type="entry name" value="Aur-like"/>
</dbReference>
<evidence type="ECO:0000256" key="8">
    <source>
        <dbReference type="PIRSR" id="PIRSR630616-3"/>
    </source>
</evidence>
<dbReference type="InterPro" id="IPR000719">
    <property type="entry name" value="Prot_kinase_dom"/>
</dbReference>
<dbReference type="SUPFAM" id="SSF56112">
    <property type="entry name" value="Protein kinase-like (PK-like)"/>
    <property type="match status" value="1"/>
</dbReference>
<feature type="binding site" evidence="7">
    <location>
        <position position="444"/>
    </location>
    <ligand>
        <name>ATP</name>
        <dbReference type="ChEBI" id="CHEBI:30616"/>
    </ligand>
</feature>
<evidence type="ECO:0000313" key="12">
    <source>
        <dbReference type="Proteomes" id="UP000612055"/>
    </source>
</evidence>
<evidence type="ECO:0000256" key="7">
    <source>
        <dbReference type="PIRSR" id="PIRSR630616-2"/>
    </source>
</evidence>
<evidence type="ECO:0000256" key="1">
    <source>
        <dbReference type="ARBA" id="ARBA00022527"/>
    </source>
</evidence>
<dbReference type="Proteomes" id="UP000612055">
    <property type="component" value="Unassembled WGS sequence"/>
</dbReference>
<evidence type="ECO:0000256" key="6">
    <source>
        <dbReference type="PIRSR" id="PIRSR630616-1"/>
    </source>
</evidence>
<evidence type="ECO:0000256" key="3">
    <source>
        <dbReference type="ARBA" id="ARBA00022741"/>
    </source>
</evidence>
<dbReference type="GO" id="GO:0005524">
    <property type="term" value="F:ATP binding"/>
    <property type="evidence" value="ECO:0007669"/>
    <property type="project" value="UniProtKB-KW"/>
</dbReference>
<feature type="domain" description="Protein kinase" evidence="10">
    <location>
        <begin position="415"/>
        <end position="683"/>
    </location>
</feature>
<feature type="compositionally biased region" description="Pro residues" evidence="9">
    <location>
        <begin position="20"/>
        <end position="29"/>
    </location>
</feature>
<dbReference type="PROSITE" id="PS00108">
    <property type="entry name" value="PROTEIN_KINASE_ST"/>
    <property type="match status" value="1"/>
</dbReference>
<feature type="compositionally biased region" description="Polar residues" evidence="9">
    <location>
        <begin position="187"/>
        <end position="196"/>
    </location>
</feature>
<feature type="compositionally biased region" description="Low complexity" evidence="9">
    <location>
        <begin position="344"/>
        <end position="361"/>
    </location>
</feature>
<evidence type="ECO:0000256" key="5">
    <source>
        <dbReference type="ARBA" id="ARBA00022840"/>
    </source>
</evidence>
<evidence type="ECO:0000256" key="2">
    <source>
        <dbReference type="ARBA" id="ARBA00022679"/>
    </source>
</evidence>
<keyword evidence="3 7" id="KW-0547">Nucleotide-binding</keyword>
<feature type="region of interest" description="Disordered" evidence="9">
    <location>
        <begin position="1"/>
        <end position="112"/>
    </location>
</feature>